<dbReference type="GO" id="GO:0016787">
    <property type="term" value="F:hydrolase activity"/>
    <property type="evidence" value="ECO:0007669"/>
    <property type="project" value="UniProtKB-KW"/>
</dbReference>
<dbReference type="Proteomes" id="UP001331761">
    <property type="component" value="Unassembled WGS sequence"/>
</dbReference>
<dbReference type="PROSITE" id="PS51959">
    <property type="entry name" value="ENDOU"/>
    <property type="match status" value="1"/>
</dbReference>
<evidence type="ECO:0000313" key="14">
    <source>
        <dbReference type="Proteomes" id="UP001331761"/>
    </source>
</evidence>
<comment type="caution">
    <text evidence="13">The sequence shown here is derived from an EMBL/GenBank/DDBJ whole genome shotgun (WGS) entry which is preliminary data.</text>
</comment>
<accession>A0AAN8IKL9</accession>
<evidence type="ECO:0000313" key="13">
    <source>
        <dbReference type="EMBL" id="KAK5974058.1"/>
    </source>
</evidence>
<gene>
    <name evidence="13" type="ORF">GCK32_005857</name>
</gene>
<feature type="non-terminal residue" evidence="13">
    <location>
        <position position="1"/>
    </location>
</feature>
<keyword evidence="8 11" id="KW-0694">RNA-binding</keyword>
<dbReference type="Pfam" id="PF09412">
    <property type="entry name" value="XendoU"/>
    <property type="match status" value="1"/>
</dbReference>
<protein>
    <submittedName>
        <fullName evidence="13">Endoribonuclease XendoU</fullName>
    </submittedName>
</protein>
<comment type="similarity">
    <text evidence="2 11">Belongs to the ENDOU family.</text>
</comment>
<evidence type="ECO:0000256" key="4">
    <source>
        <dbReference type="ARBA" id="ARBA00022722"/>
    </source>
</evidence>
<dbReference type="InterPro" id="IPR018998">
    <property type="entry name" value="EndoU_C"/>
</dbReference>
<proteinExistence type="inferred from homology"/>
<dbReference type="AlphaFoldDB" id="A0AAN8IKL9"/>
<organism evidence="13 14">
    <name type="scientific">Trichostrongylus colubriformis</name>
    <name type="common">Black scour worm</name>
    <dbReference type="NCBI Taxonomy" id="6319"/>
    <lineage>
        <taxon>Eukaryota</taxon>
        <taxon>Metazoa</taxon>
        <taxon>Ecdysozoa</taxon>
        <taxon>Nematoda</taxon>
        <taxon>Chromadorea</taxon>
        <taxon>Rhabditida</taxon>
        <taxon>Rhabditina</taxon>
        <taxon>Rhabditomorpha</taxon>
        <taxon>Strongyloidea</taxon>
        <taxon>Trichostrongylidae</taxon>
        <taxon>Trichostrongylus</taxon>
    </lineage>
</organism>
<dbReference type="PANTHER" id="PTHR12439">
    <property type="entry name" value="PLACENTAL PROTEIN 11-RELATED"/>
    <property type="match status" value="1"/>
</dbReference>
<dbReference type="CDD" id="cd21159">
    <property type="entry name" value="XendoU"/>
    <property type="match status" value="1"/>
</dbReference>
<evidence type="ECO:0000259" key="12">
    <source>
        <dbReference type="PROSITE" id="PS51959"/>
    </source>
</evidence>
<sequence>SIFSLNANVPIKYLALRLFVEVDKTLFKQPSYRQFVALTDNFSPTLGVPEPQVSLEEETRETNVFLTTVLQSKPFQILYQFLHEKGHPYADDPTTFRKMIAQLWFEHYSRSHGPPDTSGFEHVFIGEEKRKKGRRRGGNRGKKYKEINGLHNWLRFYLLERTASEYFDYKGYIDKRGDIMAAVKFTWKGDLKRIGSMLIGTSPEYDMALYTLCFLSRRGREPCKV</sequence>
<evidence type="ECO:0000256" key="8">
    <source>
        <dbReference type="ARBA" id="ARBA00022884"/>
    </source>
</evidence>
<dbReference type="EMBL" id="WIXE01014732">
    <property type="protein sequence ID" value="KAK5974058.1"/>
    <property type="molecule type" value="Genomic_DNA"/>
</dbReference>
<evidence type="ECO:0000256" key="9">
    <source>
        <dbReference type="ARBA" id="ARBA00023211"/>
    </source>
</evidence>
<dbReference type="GO" id="GO:0016829">
    <property type="term" value="F:lyase activity"/>
    <property type="evidence" value="ECO:0007669"/>
    <property type="project" value="UniProtKB-KW"/>
</dbReference>
<comment type="cofactor">
    <cofactor evidence="1 11">
        <name>Mn(2+)</name>
        <dbReference type="ChEBI" id="CHEBI:29035"/>
    </cofactor>
</comment>
<keyword evidence="5 11" id="KW-0479">Metal-binding</keyword>
<dbReference type="GO" id="GO:0004521">
    <property type="term" value="F:RNA endonuclease activity"/>
    <property type="evidence" value="ECO:0007669"/>
    <property type="project" value="UniProtKB-UniRule"/>
</dbReference>
<dbReference type="InterPro" id="IPR039787">
    <property type="entry name" value="ENDOU"/>
</dbReference>
<evidence type="ECO:0000256" key="10">
    <source>
        <dbReference type="ARBA" id="ARBA00023239"/>
    </source>
</evidence>
<reference evidence="13 14" key="1">
    <citation type="submission" date="2019-10" db="EMBL/GenBank/DDBJ databases">
        <title>Assembly and Annotation for the nematode Trichostrongylus colubriformis.</title>
        <authorList>
            <person name="Martin J."/>
        </authorList>
    </citation>
    <scope>NUCLEOTIDE SEQUENCE [LARGE SCALE GENOMIC DNA]</scope>
    <source>
        <strain evidence="13">G859</strain>
        <tissue evidence="13">Whole worm</tissue>
    </source>
</reference>
<feature type="domain" description="EndoU" evidence="12">
    <location>
        <begin position="1"/>
        <end position="225"/>
    </location>
</feature>
<evidence type="ECO:0000256" key="11">
    <source>
        <dbReference type="RuleBase" id="RU367085"/>
    </source>
</evidence>
<dbReference type="PANTHER" id="PTHR12439:SF11">
    <property type="entry name" value="URIDYLATE-SPECIFIC ENDORIBONUCLEASE"/>
    <property type="match status" value="1"/>
</dbReference>
<evidence type="ECO:0000256" key="1">
    <source>
        <dbReference type="ARBA" id="ARBA00001936"/>
    </source>
</evidence>
<name>A0AAN8IKL9_TRICO</name>
<keyword evidence="4 11" id="KW-0540">Nuclease</keyword>
<dbReference type="GO" id="GO:0046872">
    <property type="term" value="F:metal ion binding"/>
    <property type="evidence" value="ECO:0007669"/>
    <property type="project" value="UniProtKB-UniRule"/>
</dbReference>
<evidence type="ECO:0000256" key="3">
    <source>
        <dbReference type="ARBA" id="ARBA00011245"/>
    </source>
</evidence>
<evidence type="ECO:0000256" key="5">
    <source>
        <dbReference type="ARBA" id="ARBA00022723"/>
    </source>
</evidence>
<evidence type="ECO:0000256" key="2">
    <source>
        <dbReference type="ARBA" id="ARBA00010168"/>
    </source>
</evidence>
<keyword evidence="9 11" id="KW-0464">Manganese</keyword>
<evidence type="ECO:0000256" key="6">
    <source>
        <dbReference type="ARBA" id="ARBA00022759"/>
    </source>
</evidence>
<keyword evidence="6 11" id="KW-0255">Endonuclease</keyword>
<dbReference type="InterPro" id="IPR037227">
    <property type="entry name" value="EndoU-like"/>
</dbReference>
<keyword evidence="14" id="KW-1185">Reference proteome</keyword>
<dbReference type="GO" id="GO:0003723">
    <property type="term" value="F:RNA binding"/>
    <property type="evidence" value="ECO:0007669"/>
    <property type="project" value="UniProtKB-UniRule"/>
</dbReference>
<keyword evidence="10" id="KW-0456">Lyase</keyword>
<feature type="non-terminal residue" evidence="13">
    <location>
        <position position="225"/>
    </location>
</feature>
<evidence type="ECO:0000256" key="7">
    <source>
        <dbReference type="ARBA" id="ARBA00022801"/>
    </source>
</evidence>
<dbReference type="SUPFAM" id="SSF142877">
    <property type="entry name" value="EndoU-like"/>
    <property type="match status" value="1"/>
</dbReference>
<comment type="subunit">
    <text evidence="3 11">Monomer.</text>
</comment>
<keyword evidence="7 11" id="KW-0378">Hydrolase</keyword>